<evidence type="ECO:0000313" key="1">
    <source>
        <dbReference type="EMBL" id="GHG43145.1"/>
    </source>
</evidence>
<dbReference type="AlphaFoldDB" id="A0A919EWD5"/>
<reference evidence="2" key="1">
    <citation type="journal article" date="2019" name="Int. J. Syst. Evol. Microbiol.">
        <title>The Global Catalogue of Microorganisms (GCM) 10K type strain sequencing project: providing services to taxonomists for standard genome sequencing and annotation.</title>
        <authorList>
            <consortium name="The Broad Institute Genomics Platform"/>
            <consortium name="The Broad Institute Genome Sequencing Center for Infectious Disease"/>
            <person name="Wu L."/>
            <person name="Ma J."/>
        </authorList>
    </citation>
    <scope>NUCLEOTIDE SEQUENCE [LARGE SCALE GENOMIC DNA]</scope>
    <source>
        <strain evidence="2">JCM 4253</strain>
    </source>
</reference>
<evidence type="ECO:0000313" key="2">
    <source>
        <dbReference type="Proteomes" id="UP000619355"/>
    </source>
</evidence>
<proteinExistence type="predicted"/>
<gene>
    <name evidence="1" type="ORF">GCM10018980_19840</name>
</gene>
<protein>
    <submittedName>
        <fullName evidence="1">Uncharacterized protein</fullName>
    </submittedName>
</protein>
<comment type="caution">
    <text evidence="1">The sequence shown here is derived from an EMBL/GenBank/DDBJ whole genome shotgun (WGS) entry which is preliminary data.</text>
</comment>
<dbReference type="EMBL" id="BNBF01000004">
    <property type="protein sequence ID" value="GHG43145.1"/>
    <property type="molecule type" value="Genomic_DNA"/>
</dbReference>
<accession>A0A919EWD5</accession>
<keyword evidence="2" id="KW-1185">Reference proteome</keyword>
<dbReference type="Proteomes" id="UP000619355">
    <property type="component" value="Unassembled WGS sequence"/>
</dbReference>
<name>A0A919EWD5_9ACTN</name>
<sequence>MIEDVTVLHVDNGRCSPDGITCNRRTYRNATQAVDIVRDLLDSRSDAEIADCLNSFGLSTTGN</sequence>
<organism evidence="1 2">
    <name type="scientific">Streptomyces capoamus</name>
    <dbReference type="NCBI Taxonomy" id="68183"/>
    <lineage>
        <taxon>Bacteria</taxon>
        <taxon>Bacillati</taxon>
        <taxon>Actinomycetota</taxon>
        <taxon>Actinomycetes</taxon>
        <taxon>Kitasatosporales</taxon>
        <taxon>Streptomycetaceae</taxon>
        <taxon>Streptomyces</taxon>
    </lineage>
</organism>